<keyword evidence="4 5" id="KW-0472">Membrane</keyword>
<keyword evidence="7" id="KW-1185">Reference proteome</keyword>
<dbReference type="GO" id="GO:0005385">
    <property type="term" value="F:zinc ion transmembrane transporter activity"/>
    <property type="evidence" value="ECO:0007669"/>
    <property type="project" value="TreeGrafter"/>
</dbReference>
<comment type="subcellular location">
    <subcellularLocation>
        <location evidence="1">Membrane</location>
        <topology evidence="1">Multi-pass membrane protein</topology>
    </subcellularLocation>
</comment>
<dbReference type="InterPro" id="IPR003689">
    <property type="entry name" value="ZIP"/>
</dbReference>
<dbReference type="NCBIfam" id="NF003243">
    <property type="entry name" value="PRK04201.1"/>
    <property type="match status" value="1"/>
</dbReference>
<dbReference type="Proteomes" id="UP000324781">
    <property type="component" value="Unassembled WGS sequence"/>
</dbReference>
<dbReference type="PANTHER" id="PTHR11040:SF205">
    <property type="entry name" value="ZINC TRANSPORTER ZUPT"/>
    <property type="match status" value="1"/>
</dbReference>
<evidence type="ECO:0000256" key="3">
    <source>
        <dbReference type="ARBA" id="ARBA00022989"/>
    </source>
</evidence>
<keyword evidence="2 5" id="KW-0812">Transmembrane</keyword>
<feature type="transmembrane region" description="Helical" evidence="5">
    <location>
        <begin position="37"/>
        <end position="55"/>
    </location>
</feature>
<sequence length="268" mass="28069">MVPTASLPAVGYALGAGIATGVGGLLVLLFRKTHARALSAMLGFSAGIMIYVSFIELFPEAEAILRNTHGEQRGKILAILSFFFGIVFIALIDELVPEPGGTSASGKRRSAGSHASGKLYKTGIFTAIAVTIHNFPEGIAAFISGVRDPLFGLSIALAIAIHNIPEGISIAMPVYYATGNRAKAFWLSLLSGFSEPAGAVLAMLILGPLINDTLFGMVLAAVAGVMIYISMDELLPTAREYGEHYLSLLGFVLGMGVMAVGVLLLFHG</sequence>
<gene>
    <name evidence="6" type="ORF">SAMN05444373_1002125</name>
</gene>
<name>A0A1M6BAA3_9FIRM</name>
<evidence type="ECO:0000256" key="1">
    <source>
        <dbReference type="ARBA" id="ARBA00004141"/>
    </source>
</evidence>
<evidence type="ECO:0000256" key="4">
    <source>
        <dbReference type="ARBA" id="ARBA00023136"/>
    </source>
</evidence>
<dbReference type="OrthoDB" id="9787346at2"/>
<protein>
    <submittedName>
        <fullName evidence="6">Zinc transporter, ZIP family</fullName>
    </submittedName>
</protein>
<dbReference type="PANTHER" id="PTHR11040">
    <property type="entry name" value="ZINC/IRON TRANSPORTER"/>
    <property type="match status" value="1"/>
</dbReference>
<feature type="transmembrane region" description="Helical" evidence="5">
    <location>
        <begin position="213"/>
        <end position="231"/>
    </location>
</feature>
<keyword evidence="3 5" id="KW-1133">Transmembrane helix</keyword>
<evidence type="ECO:0000256" key="2">
    <source>
        <dbReference type="ARBA" id="ARBA00022692"/>
    </source>
</evidence>
<proteinExistence type="predicted"/>
<organism evidence="6 7">
    <name type="scientific">Thermoclostridium caenicola</name>
    <dbReference type="NCBI Taxonomy" id="659425"/>
    <lineage>
        <taxon>Bacteria</taxon>
        <taxon>Bacillati</taxon>
        <taxon>Bacillota</taxon>
        <taxon>Clostridia</taxon>
        <taxon>Eubacteriales</taxon>
        <taxon>Oscillospiraceae</taxon>
        <taxon>Thermoclostridium</taxon>
    </lineage>
</organism>
<dbReference type="AlphaFoldDB" id="A0A1M6BAA3"/>
<evidence type="ECO:0000313" key="7">
    <source>
        <dbReference type="Proteomes" id="UP000324781"/>
    </source>
</evidence>
<accession>A0A1M6BAA3</accession>
<feature type="transmembrane region" description="Helical" evidence="5">
    <location>
        <begin position="75"/>
        <end position="96"/>
    </location>
</feature>
<feature type="transmembrane region" description="Helical" evidence="5">
    <location>
        <begin position="155"/>
        <end position="177"/>
    </location>
</feature>
<feature type="transmembrane region" description="Helical" evidence="5">
    <location>
        <begin position="12"/>
        <end position="30"/>
    </location>
</feature>
<feature type="transmembrane region" description="Helical" evidence="5">
    <location>
        <begin position="243"/>
        <end position="266"/>
    </location>
</feature>
<dbReference type="Pfam" id="PF02535">
    <property type="entry name" value="Zip"/>
    <property type="match status" value="2"/>
</dbReference>
<reference evidence="6 7" key="1">
    <citation type="submission" date="2016-11" db="EMBL/GenBank/DDBJ databases">
        <authorList>
            <person name="Varghese N."/>
            <person name="Submissions S."/>
        </authorList>
    </citation>
    <scope>NUCLEOTIDE SEQUENCE [LARGE SCALE GENOMIC DNA]</scope>
    <source>
        <strain evidence="6 7">DSM 19027</strain>
    </source>
</reference>
<dbReference type="EMBL" id="FQZP01000002">
    <property type="protein sequence ID" value="SHI45671.1"/>
    <property type="molecule type" value="Genomic_DNA"/>
</dbReference>
<evidence type="ECO:0000313" key="6">
    <source>
        <dbReference type="EMBL" id="SHI45671.1"/>
    </source>
</evidence>
<feature type="transmembrane region" description="Helical" evidence="5">
    <location>
        <begin position="184"/>
        <end position="207"/>
    </location>
</feature>
<dbReference type="GO" id="GO:0016020">
    <property type="term" value="C:membrane"/>
    <property type="evidence" value="ECO:0007669"/>
    <property type="project" value="UniProtKB-SubCell"/>
</dbReference>
<evidence type="ECO:0000256" key="5">
    <source>
        <dbReference type="SAM" id="Phobius"/>
    </source>
</evidence>
<feature type="transmembrane region" description="Helical" evidence="5">
    <location>
        <begin position="117"/>
        <end position="135"/>
    </location>
</feature>
<dbReference type="RefSeq" id="WP_149677523.1">
    <property type="nucleotide sequence ID" value="NZ_FQZP01000002.1"/>
</dbReference>